<keyword evidence="1" id="KW-0472">Membrane</keyword>
<evidence type="ECO:0000313" key="3">
    <source>
        <dbReference type="EMBL" id="ANU26630.1"/>
    </source>
</evidence>
<protein>
    <submittedName>
        <fullName evidence="3">Copper amine oxidase</fullName>
    </submittedName>
</protein>
<sequence>MKLNKVLLALPLSLALLVPTAALADSHGGTTPTSESAMDMSTATPAAELRIALDTTLTEHAFLAVEAMRKGVDGAEDFDQAAGALLANADDLSAAVGSVYGEEGAAQFDEVWKSHIGYFVDYVTATAEDNQEGKDQALAELEKYKVEQSKFFDTATGGLLPAAAVQEGLDMHVDQLIMAFDAYVAGDFEKAYSLERESIQHMSMFAESLSVAITTQFPDKFDNTSADTPAIDLRATLNTTFTEHAGLAVMAMQDGADGAESFDQAAGALLANADDLSAAVGSVYGEEAGMQFEETWKSHIGYFVDYVTATGEGNKEGQEQARAELDQYILDQAAFLDAATEGRVPAAALEEGLTAHVGQLLAAFDSYVAGDFDAAYSSIREAYAHMQMPAAGLSAAIVDQFPDQFSATEMPSEMPKTGMGGMSDTGSFPFMWVLAGLMLAALTTAVAVRTRKQ</sequence>
<dbReference type="Proteomes" id="UP000053354">
    <property type="component" value="Chromosome"/>
</dbReference>
<organism evidence="3 4">
    <name type="scientific">Planococcus versutus</name>
    <dbReference type="NCBI Taxonomy" id="1302659"/>
    <lineage>
        <taxon>Bacteria</taxon>
        <taxon>Bacillati</taxon>
        <taxon>Bacillota</taxon>
        <taxon>Bacilli</taxon>
        <taxon>Bacillales</taxon>
        <taxon>Caryophanaceae</taxon>
        <taxon>Planococcus</taxon>
    </lineage>
</organism>
<evidence type="ECO:0000256" key="1">
    <source>
        <dbReference type="SAM" id="Phobius"/>
    </source>
</evidence>
<dbReference type="OrthoDB" id="2657432at2"/>
<dbReference type="KEGG" id="pll:I858_006280"/>
<dbReference type="AlphaFoldDB" id="A0A1B1S0B7"/>
<accession>A0A1B1S0B7</accession>
<keyword evidence="2" id="KW-0732">Signal</keyword>
<evidence type="ECO:0000256" key="2">
    <source>
        <dbReference type="SAM" id="SignalP"/>
    </source>
</evidence>
<dbReference type="RefSeq" id="WP_065524417.1">
    <property type="nucleotide sequence ID" value="NZ_CP016540.2"/>
</dbReference>
<dbReference type="EMBL" id="CP016540">
    <property type="protein sequence ID" value="ANU26630.1"/>
    <property type="molecule type" value="Genomic_DNA"/>
</dbReference>
<proteinExistence type="predicted"/>
<evidence type="ECO:0000313" key="4">
    <source>
        <dbReference type="Proteomes" id="UP000053354"/>
    </source>
</evidence>
<feature type="transmembrane region" description="Helical" evidence="1">
    <location>
        <begin position="430"/>
        <end position="448"/>
    </location>
</feature>
<feature type="signal peptide" evidence="2">
    <location>
        <begin position="1"/>
        <end position="24"/>
    </location>
</feature>
<keyword evidence="4" id="KW-1185">Reference proteome</keyword>
<gene>
    <name evidence="3" type="ORF">I858_006280</name>
</gene>
<keyword evidence="1" id="KW-0812">Transmembrane</keyword>
<reference evidence="3" key="1">
    <citation type="submission" date="2016-10" db="EMBL/GenBank/DDBJ databases">
        <authorList>
            <person name="See-Too W.S."/>
        </authorList>
    </citation>
    <scope>NUCLEOTIDE SEQUENCE</scope>
    <source>
        <strain evidence="3">L10.15</strain>
    </source>
</reference>
<feature type="chain" id="PRO_5008529068" evidence="2">
    <location>
        <begin position="25"/>
        <end position="453"/>
    </location>
</feature>
<name>A0A1B1S0B7_9BACL</name>
<keyword evidence="1" id="KW-1133">Transmembrane helix</keyword>
<dbReference type="STRING" id="1302659.I858_006280"/>